<dbReference type="Pfam" id="PF00589">
    <property type="entry name" value="Phage_integrase"/>
    <property type="match status" value="1"/>
</dbReference>
<dbReference type="GO" id="GO:0006310">
    <property type="term" value="P:DNA recombination"/>
    <property type="evidence" value="ECO:0007669"/>
    <property type="project" value="UniProtKB-KW"/>
</dbReference>
<evidence type="ECO:0000256" key="1">
    <source>
        <dbReference type="ARBA" id="ARBA00008857"/>
    </source>
</evidence>
<dbReference type="InterPro" id="IPR011010">
    <property type="entry name" value="DNA_brk_join_enz"/>
</dbReference>
<feature type="domain" description="Core-binding (CB)" evidence="6">
    <location>
        <begin position="63"/>
        <end position="145"/>
    </location>
</feature>
<accession>A0A1A2S5Q8</accession>
<evidence type="ECO:0000256" key="3">
    <source>
        <dbReference type="ARBA" id="ARBA00023172"/>
    </source>
</evidence>
<dbReference type="GO" id="GO:0015074">
    <property type="term" value="P:DNA integration"/>
    <property type="evidence" value="ECO:0007669"/>
    <property type="project" value="InterPro"/>
</dbReference>
<proteinExistence type="inferred from homology"/>
<comment type="similarity">
    <text evidence="1">Belongs to the 'phage' integrase family.</text>
</comment>
<dbReference type="EMBL" id="LZJS01000102">
    <property type="protein sequence ID" value="OBH59553.1"/>
    <property type="molecule type" value="Genomic_DNA"/>
</dbReference>
<name>A0A1A2S5Q8_9MYCO</name>
<dbReference type="PROSITE" id="PS51898">
    <property type="entry name" value="TYR_RECOMBINASE"/>
    <property type="match status" value="1"/>
</dbReference>
<protein>
    <recommendedName>
        <fullName evidence="9">Integrase</fullName>
    </recommendedName>
</protein>
<dbReference type="InterPro" id="IPR050090">
    <property type="entry name" value="Tyrosine_recombinase_XerCD"/>
</dbReference>
<dbReference type="PANTHER" id="PTHR30349:SF64">
    <property type="entry name" value="PROPHAGE INTEGRASE INTD-RELATED"/>
    <property type="match status" value="1"/>
</dbReference>
<evidence type="ECO:0000256" key="4">
    <source>
        <dbReference type="PROSITE-ProRule" id="PRU01248"/>
    </source>
</evidence>
<dbReference type="CDD" id="cd01189">
    <property type="entry name" value="INT_ICEBs1_C_like"/>
    <property type="match status" value="1"/>
</dbReference>
<organism evidence="7 8">
    <name type="scientific">Mycobacterium colombiense</name>
    <dbReference type="NCBI Taxonomy" id="339268"/>
    <lineage>
        <taxon>Bacteria</taxon>
        <taxon>Bacillati</taxon>
        <taxon>Actinomycetota</taxon>
        <taxon>Actinomycetes</taxon>
        <taxon>Mycobacteriales</taxon>
        <taxon>Mycobacteriaceae</taxon>
        <taxon>Mycobacterium</taxon>
        <taxon>Mycobacterium avium complex (MAC)</taxon>
    </lineage>
</organism>
<evidence type="ECO:0000259" key="6">
    <source>
        <dbReference type="PROSITE" id="PS51900"/>
    </source>
</evidence>
<dbReference type="Gene3D" id="1.10.443.10">
    <property type="entry name" value="Intergrase catalytic core"/>
    <property type="match status" value="1"/>
</dbReference>
<sequence>MASIRRRERKDGSLYWSVLYTLDGKQTSSSFNNPQEAVEFQTLANKTNPTKALEVWATRGIAPNMHTVVGWCLYHVDHLTGVNQATRAKYSSYIANDIAPSGIGPLPLTALTNADVATWLNGLTGSAKTVANKHGFLAGALNAAVRARHIQSNPCDGNRLRRDEPAEMVFMNHAEFAILLAAVTEPWQPLVEFLAATGCRWGEASALRPSDVDLAEGTVRIQRAWRYVSGEGYQLGPPKTRRSIRTIDVAPGTLAKLDLSREWVFTNSGRGRRGDTGPVRAHNFNPNVWVPAVRRAKEKGLTKSPRVHDLRHSNASWLIQAGVPLPVIQRHLGHESIQTTVDRYGHLDRRSSRVVADVVGKALQAEKAET</sequence>
<reference evidence="7 8" key="1">
    <citation type="submission" date="2016-06" db="EMBL/GenBank/DDBJ databases">
        <authorList>
            <person name="Kjaerup R.B."/>
            <person name="Dalgaard T.S."/>
            <person name="Juul-Madsen H.R."/>
        </authorList>
    </citation>
    <scope>NUCLEOTIDE SEQUENCE [LARGE SCALE GENOMIC DNA]</scope>
    <source>
        <strain evidence="7 8">E2464</strain>
    </source>
</reference>
<evidence type="ECO:0000313" key="7">
    <source>
        <dbReference type="EMBL" id="OBH59553.1"/>
    </source>
</evidence>
<evidence type="ECO:0000256" key="2">
    <source>
        <dbReference type="ARBA" id="ARBA00023125"/>
    </source>
</evidence>
<dbReference type="InterPro" id="IPR013762">
    <property type="entry name" value="Integrase-like_cat_sf"/>
</dbReference>
<dbReference type="GO" id="GO:0003677">
    <property type="term" value="F:DNA binding"/>
    <property type="evidence" value="ECO:0007669"/>
    <property type="project" value="UniProtKB-UniRule"/>
</dbReference>
<keyword evidence="2 4" id="KW-0238">DNA-binding</keyword>
<evidence type="ECO:0000313" key="8">
    <source>
        <dbReference type="Proteomes" id="UP000093861"/>
    </source>
</evidence>
<keyword evidence="3" id="KW-0233">DNA recombination</keyword>
<dbReference type="Gene3D" id="1.10.150.130">
    <property type="match status" value="1"/>
</dbReference>
<dbReference type="SUPFAM" id="SSF56349">
    <property type="entry name" value="DNA breaking-rejoining enzymes"/>
    <property type="match status" value="1"/>
</dbReference>
<dbReference type="InterPro" id="IPR044068">
    <property type="entry name" value="CB"/>
</dbReference>
<dbReference type="InterPro" id="IPR002104">
    <property type="entry name" value="Integrase_catalytic"/>
</dbReference>
<dbReference type="AlphaFoldDB" id="A0A1A2S5Q8"/>
<dbReference type="PANTHER" id="PTHR30349">
    <property type="entry name" value="PHAGE INTEGRASE-RELATED"/>
    <property type="match status" value="1"/>
</dbReference>
<dbReference type="RefSeq" id="WP_064952278.1">
    <property type="nucleotide sequence ID" value="NZ_LZJS01000102.1"/>
</dbReference>
<gene>
    <name evidence="7" type="ORF">A5685_03175</name>
</gene>
<evidence type="ECO:0008006" key="9">
    <source>
        <dbReference type="Google" id="ProtNLM"/>
    </source>
</evidence>
<evidence type="ECO:0000259" key="5">
    <source>
        <dbReference type="PROSITE" id="PS51898"/>
    </source>
</evidence>
<comment type="caution">
    <text evidence="7">The sequence shown here is derived from an EMBL/GenBank/DDBJ whole genome shotgun (WGS) entry which is preliminary data.</text>
</comment>
<feature type="domain" description="Tyr recombinase" evidence="5">
    <location>
        <begin position="166"/>
        <end position="357"/>
    </location>
</feature>
<dbReference type="Proteomes" id="UP000093861">
    <property type="component" value="Unassembled WGS sequence"/>
</dbReference>
<dbReference type="PROSITE" id="PS51900">
    <property type="entry name" value="CB"/>
    <property type="match status" value="1"/>
</dbReference>
<dbReference type="InterPro" id="IPR010998">
    <property type="entry name" value="Integrase_recombinase_N"/>
</dbReference>